<reference evidence="1 2" key="1">
    <citation type="submission" date="2024-06" db="EMBL/GenBank/DDBJ databases">
        <title>The draft genome of Grus japonensis, version 3.</title>
        <authorList>
            <person name="Nabeshima K."/>
            <person name="Suzuki S."/>
            <person name="Onuma M."/>
        </authorList>
    </citation>
    <scope>NUCLEOTIDE SEQUENCE [LARGE SCALE GENOMIC DNA]</scope>
    <source>
        <strain evidence="1 2">451A</strain>
    </source>
</reference>
<evidence type="ECO:0000313" key="2">
    <source>
        <dbReference type="Proteomes" id="UP001623348"/>
    </source>
</evidence>
<gene>
    <name evidence="1" type="ORF">GRJ2_002046700</name>
</gene>
<dbReference type="AlphaFoldDB" id="A0ABC9XE28"/>
<accession>A0ABC9XE28</accession>
<protein>
    <recommendedName>
        <fullName evidence="3">Rna-directed dna polymerase from mobile element jockey-like</fullName>
    </recommendedName>
</protein>
<evidence type="ECO:0000313" key="1">
    <source>
        <dbReference type="EMBL" id="GAB0195814.1"/>
    </source>
</evidence>
<name>A0ABC9XE28_GRUJA</name>
<keyword evidence="2" id="KW-1185">Reference proteome</keyword>
<dbReference type="Proteomes" id="UP001623348">
    <property type="component" value="Unassembled WGS sequence"/>
</dbReference>
<dbReference type="EMBL" id="BAAFJT010000014">
    <property type="protein sequence ID" value="GAB0195814.1"/>
    <property type="molecule type" value="Genomic_DNA"/>
</dbReference>
<proteinExistence type="predicted"/>
<sequence>MPQALYKSCEDRHVQDNQVIRPSQHGFMKGTSCLTNLTSFYDKVTCIVDAEKAVAVVDEGKAVDVVHLDFSKTLDTVYHSILLEKQLGWVCASLAGRVYRGIWTGWAKANCMRFNKAKCQVLHLGHTNPRQRYRLGQEWLESCLAEKDLGALVNNRLNRSQQRAQVAKKANSILACIRNSVASRTRAVTIPLYSALVRPHLEPFPT</sequence>
<organism evidence="1 2">
    <name type="scientific">Grus japonensis</name>
    <name type="common">Japanese crane</name>
    <name type="synonym">Red-crowned crane</name>
    <dbReference type="NCBI Taxonomy" id="30415"/>
    <lineage>
        <taxon>Eukaryota</taxon>
        <taxon>Metazoa</taxon>
        <taxon>Chordata</taxon>
        <taxon>Craniata</taxon>
        <taxon>Vertebrata</taxon>
        <taxon>Euteleostomi</taxon>
        <taxon>Archelosauria</taxon>
        <taxon>Archosauria</taxon>
        <taxon>Dinosauria</taxon>
        <taxon>Saurischia</taxon>
        <taxon>Theropoda</taxon>
        <taxon>Coelurosauria</taxon>
        <taxon>Aves</taxon>
        <taxon>Neognathae</taxon>
        <taxon>Neoaves</taxon>
        <taxon>Gruiformes</taxon>
        <taxon>Gruidae</taxon>
        <taxon>Grus</taxon>
    </lineage>
</organism>
<dbReference type="PANTHER" id="PTHR33332">
    <property type="entry name" value="REVERSE TRANSCRIPTASE DOMAIN-CONTAINING PROTEIN"/>
    <property type="match status" value="1"/>
</dbReference>
<comment type="caution">
    <text evidence="1">The sequence shown here is derived from an EMBL/GenBank/DDBJ whole genome shotgun (WGS) entry which is preliminary data.</text>
</comment>
<evidence type="ECO:0008006" key="3">
    <source>
        <dbReference type="Google" id="ProtNLM"/>
    </source>
</evidence>